<dbReference type="SUPFAM" id="SSF53474">
    <property type="entry name" value="alpha/beta-Hydrolases"/>
    <property type="match status" value="1"/>
</dbReference>
<name>A0A512BPN2_9HYPH</name>
<organism evidence="2 3">
    <name type="scientific">Microvirga aerophila</name>
    <dbReference type="NCBI Taxonomy" id="670291"/>
    <lineage>
        <taxon>Bacteria</taxon>
        <taxon>Pseudomonadati</taxon>
        <taxon>Pseudomonadota</taxon>
        <taxon>Alphaproteobacteria</taxon>
        <taxon>Hyphomicrobiales</taxon>
        <taxon>Methylobacteriaceae</taxon>
        <taxon>Microvirga</taxon>
    </lineage>
</organism>
<dbReference type="Proteomes" id="UP000321085">
    <property type="component" value="Unassembled WGS sequence"/>
</dbReference>
<feature type="compositionally biased region" description="Basic and acidic residues" evidence="1">
    <location>
        <begin position="1"/>
        <end position="10"/>
    </location>
</feature>
<feature type="compositionally biased region" description="Basic residues" evidence="1">
    <location>
        <begin position="795"/>
        <end position="810"/>
    </location>
</feature>
<dbReference type="InterPro" id="IPR051321">
    <property type="entry name" value="PHA/PHB_synthase"/>
</dbReference>
<feature type="region of interest" description="Disordered" evidence="1">
    <location>
        <begin position="779"/>
        <end position="810"/>
    </location>
</feature>
<proteinExistence type="predicted"/>
<accession>A0A512BPN2</accession>
<dbReference type="EMBL" id="BJYU01000016">
    <property type="protein sequence ID" value="GEO13777.1"/>
    <property type="molecule type" value="Genomic_DNA"/>
</dbReference>
<sequence length="810" mass="90285">MPRVEAKPERGNNGASNNGAEARLTEVARAHAKFTEVYQERCTGAVQRYVDAVKAANEPLLEGPSRPVTPFDFWRDASDYWLDFTQRSILYWDTLRQRGNNWIEHEKAGKPPLLDFDWEMIADARTFERPANYALVRILPPDGIKTDPERRPFVVIDPRAGHGPGIGGFKQDSQVGVALKAGHPVYCVIFFPEPEPGQTLADVSRAEAEFLRIVGERHPTTRKPVVIGNCQGGWASMLIGALEPDLVGPIVINGAPMSYWAGNDGENPMRYAGGMLGGTWPALLASDLGAGTFDGAYLVDNFESLNPANTYFDKYYNLFSKIDTEPERFLEFERWWGGFFLMDRQEIKWIVENLFVGNNLADGDAEWSEGRAFDLRAIKSPIILFASLGDNITPPQQAFNWVADLYPTTEALKANGQVIVGLMHKSVGHLGIFVSGAVAKREHTQIVDLIEYIEHLPPGLYGMQVEEQKTNGSVCYDVMLTERRVEDLQILQKYGRKDEGPFKVVENTSEALASTYETFVHPFVAPMVTPAAAKAARALNPQRAQRWAVSDLNPFLWPLKGMAGMVRANRAPRDNEGPMAAMEHWMAAVTSASWDLYRDLRDASVENTFFRIYGSASIGMAAEDKETDAEEPVDVRSTPLVKEALTHIEDGDRTKGIVRAALLLMKAGTGRRRLSAMKRARELVGKEIGLIDMPAEAAREIIREQSYIVDFEPVKALLALPKLLQTPEDRRGLLDLLDRLEGRIEANDKQVTLLGEIRRLLSDNGTRGKAKAEPITVLLPQDQAQAHPGVTAKPASHRRRRDHRRTRANP</sequence>
<gene>
    <name evidence="2" type="ORF">MAE02_14730</name>
</gene>
<evidence type="ECO:0000313" key="3">
    <source>
        <dbReference type="Proteomes" id="UP000321085"/>
    </source>
</evidence>
<dbReference type="RefSeq" id="WP_114184004.1">
    <property type="nucleotide sequence ID" value="NZ_BJYU01000016.1"/>
</dbReference>
<feature type="compositionally biased region" description="Low complexity" evidence="1">
    <location>
        <begin position="11"/>
        <end position="21"/>
    </location>
</feature>
<dbReference type="PANTHER" id="PTHR36837:SF2">
    <property type="entry name" value="POLY(3-HYDROXYALKANOATE) POLYMERASE SUBUNIT PHAC"/>
    <property type="match status" value="1"/>
</dbReference>
<comment type="caution">
    <text evidence="2">The sequence shown here is derived from an EMBL/GenBank/DDBJ whole genome shotgun (WGS) entry which is preliminary data.</text>
</comment>
<evidence type="ECO:0008006" key="4">
    <source>
        <dbReference type="Google" id="ProtNLM"/>
    </source>
</evidence>
<dbReference type="OrthoDB" id="7231451at2"/>
<dbReference type="InterPro" id="IPR029058">
    <property type="entry name" value="AB_hydrolase_fold"/>
</dbReference>
<evidence type="ECO:0000256" key="1">
    <source>
        <dbReference type="SAM" id="MobiDB-lite"/>
    </source>
</evidence>
<protein>
    <recommendedName>
        <fullName evidence="4">3-hydroxyalkanoate synthetase</fullName>
    </recommendedName>
</protein>
<keyword evidence="3" id="KW-1185">Reference proteome</keyword>
<dbReference type="InterPro" id="IPR024501">
    <property type="entry name" value="DUF3141"/>
</dbReference>
<dbReference type="Pfam" id="PF11339">
    <property type="entry name" value="DUF3141"/>
    <property type="match status" value="1"/>
</dbReference>
<dbReference type="Gene3D" id="3.40.50.1820">
    <property type="entry name" value="alpha/beta hydrolase"/>
    <property type="match status" value="1"/>
</dbReference>
<dbReference type="AlphaFoldDB" id="A0A512BPN2"/>
<reference evidence="2 3" key="1">
    <citation type="submission" date="2019-07" db="EMBL/GenBank/DDBJ databases">
        <title>Whole genome shotgun sequence of Microvirga aerophila NBRC 106136.</title>
        <authorList>
            <person name="Hosoyama A."/>
            <person name="Uohara A."/>
            <person name="Ohji S."/>
            <person name="Ichikawa N."/>
        </authorList>
    </citation>
    <scope>NUCLEOTIDE SEQUENCE [LARGE SCALE GENOMIC DNA]</scope>
    <source>
        <strain evidence="2 3">NBRC 106136</strain>
    </source>
</reference>
<feature type="region of interest" description="Disordered" evidence="1">
    <location>
        <begin position="1"/>
        <end position="21"/>
    </location>
</feature>
<dbReference type="PANTHER" id="PTHR36837">
    <property type="entry name" value="POLY(3-HYDROXYALKANOATE) POLYMERASE SUBUNIT PHAC"/>
    <property type="match status" value="1"/>
</dbReference>
<evidence type="ECO:0000313" key="2">
    <source>
        <dbReference type="EMBL" id="GEO13777.1"/>
    </source>
</evidence>